<name>A0A9X2JIP0_9BACT</name>
<dbReference type="SUPFAM" id="SSF53474">
    <property type="entry name" value="alpha/beta-Hydrolases"/>
    <property type="match status" value="1"/>
</dbReference>
<sequence>MRVLPAHRLAALATATCLSLVFCAPVVAGCYGVRPTDEVIEVNVRPACCSTDAATLAAKMIVREYVVSDEEGNRQWVDSDLSRLTTAPGEDMVTVFHVHGNKVDPGMARDRALRVYRQLIHRATDDRPMRFVIFSWPATEIDGLLYDFRVKAARTQPVGWQLAWILNQMPPEVPISLIGYSYGARIVGGALHVRAGGDLSGRSLPDAAPDKHRPLRVLFIAAATHSCWFGPHGYHRLAMSQIEHLVMLNNHLDPAMRFYALVPKNCNPQAMGLRGPTSLARGDRKKIECYDCANCVGRSHDLFKYTATGRTMSRAWQHLMYAD</sequence>
<keyword evidence="1" id="KW-0732">Signal</keyword>
<dbReference type="InterPro" id="IPR029058">
    <property type="entry name" value="AB_hydrolase_fold"/>
</dbReference>
<dbReference type="EMBL" id="JAMXLR010000087">
    <property type="protein sequence ID" value="MCO6047036.1"/>
    <property type="molecule type" value="Genomic_DNA"/>
</dbReference>
<dbReference type="Proteomes" id="UP001155241">
    <property type="component" value="Unassembled WGS sequence"/>
</dbReference>
<evidence type="ECO:0000256" key="1">
    <source>
        <dbReference type="SAM" id="SignalP"/>
    </source>
</evidence>
<reference evidence="2" key="1">
    <citation type="submission" date="2022-06" db="EMBL/GenBank/DDBJ databases">
        <title>Aeoliella straminimaris, a novel planctomycete from sediments.</title>
        <authorList>
            <person name="Vitorino I.R."/>
            <person name="Lage O.M."/>
        </authorList>
    </citation>
    <scope>NUCLEOTIDE SEQUENCE</scope>
    <source>
        <strain evidence="2">ICT_H6.2</strain>
    </source>
</reference>
<keyword evidence="3" id="KW-1185">Reference proteome</keyword>
<proteinExistence type="predicted"/>
<evidence type="ECO:0008006" key="4">
    <source>
        <dbReference type="Google" id="ProtNLM"/>
    </source>
</evidence>
<evidence type="ECO:0000313" key="2">
    <source>
        <dbReference type="EMBL" id="MCO6047036.1"/>
    </source>
</evidence>
<accession>A0A9X2JIP0</accession>
<organism evidence="2 3">
    <name type="scientific">Aeoliella straminimaris</name>
    <dbReference type="NCBI Taxonomy" id="2954799"/>
    <lineage>
        <taxon>Bacteria</taxon>
        <taxon>Pseudomonadati</taxon>
        <taxon>Planctomycetota</taxon>
        <taxon>Planctomycetia</taxon>
        <taxon>Pirellulales</taxon>
        <taxon>Lacipirellulaceae</taxon>
        <taxon>Aeoliella</taxon>
    </lineage>
</organism>
<feature type="chain" id="PRO_5040984365" description="Alpha/beta hydrolase family protein DUF900" evidence="1">
    <location>
        <begin position="29"/>
        <end position="323"/>
    </location>
</feature>
<evidence type="ECO:0000313" key="3">
    <source>
        <dbReference type="Proteomes" id="UP001155241"/>
    </source>
</evidence>
<dbReference type="PROSITE" id="PS51257">
    <property type="entry name" value="PROKAR_LIPOPROTEIN"/>
    <property type="match status" value="1"/>
</dbReference>
<gene>
    <name evidence="2" type="ORF">NG895_24315</name>
</gene>
<dbReference type="AlphaFoldDB" id="A0A9X2JIP0"/>
<feature type="signal peptide" evidence="1">
    <location>
        <begin position="1"/>
        <end position="28"/>
    </location>
</feature>
<comment type="caution">
    <text evidence="2">The sequence shown here is derived from an EMBL/GenBank/DDBJ whole genome shotgun (WGS) entry which is preliminary data.</text>
</comment>
<protein>
    <recommendedName>
        <fullName evidence="4">Alpha/beta hydrolase family protein DUF900</fullName>
    </recommendedName>
</protein>
<dbReference type="RefSeq" id="WP_252855148.1">
    <property type="nucleotide sequence ID" value="NZ_JAMXLR010000087.1"/>
</dbReference>